<keyword evidence="7 10" id="KW-0862">Zinc</keyword>
<dbReference type="GO" id="GO:0046872">
    <property type="term" value="F:metal ion binding"/>
    <property type="evidence" value="ECO:0007669"/>
    <property type="project" value="UniProtKB-KW"/>
</dbReference>
<dbReference type="Gene3D" id="1.10.40.50">
    <property type="entry name" value="Probable gtpase engc, domain 3"/>
    <property type="match status" value="1"/>
</dbReference>
<keyword evidence="4 10" id="KW-0699">rRNA-binding</keyword>
<keyword evidence="9 10" id="KW-0342">GTP-binding</keyword>
<dbReference type="PANTHER" id="PTHR32120:SF11">
    <property type="entry name" value="SMALL RIBOSOMAL SUBUNIT BIOGENESIS GTPASE RSGA 1, MITOCHONDRIAL-RELATED"/>
    <property type="match status" value="1"/>
</dbReference>
<dbReference type="OrthoDB" id="9809485at2"/>
<dbReference type="GO" id="GO:0003924">
    <property type="term" value="F:GTPase activity"/>
    <property type="evidence" value="ECO:0007669"/>
    <property type="project" value="UniProtKB-UniRule"/>
</dbReference>
<keyword evidence="8 10" id="KW-0694">RNA-binding</keyword>
<proteinExistence type="inferred from homology"/>
<dbReference type="PROSITE" id="PS51721">
    <property type="entry name" value="G_CP"/>
    <property type="match status" value="1"/>
</dbReference>
<feature type="binding site" evidence="10">
    <location>
        <position position="272"/>
    </location>
    <ligand>
        <name>Zn(2+)</name>
        <dbReference type="ChEBI" id="CHEBI:29105"/>
    </ligand>
</feature>
<keyword evidence="6 10" id="KW-0378">Hydrolase</keyword>
<dbReference type="EC" id="3.6.1.-" evidence="10"/>
<dbReference type="Proteomes" id="UP000239522">
    <property type="component" value="Unassembled WGS sequence"/>
</dbReference>
<comment type="subcellular location">
    <subcellularLocation>
        <location evidence="10">Cytoplasm</location>
    </subcellularLocation>
</comment>
<evidence type="ECO:0000313" key="13">
    <source>
        <dbReference type="EMBL" id="PQB08079.1"/>
    </source>
</evidence>
<dbReference type="Pfam" id="PF16745">
    <property type="entry name" value="RsgA_N"/>
    <property type="match status" value="1"/>
</dbReference>
<evidence type="ECO:0000256" key="3">
    <source>
        <dbReference type="ARBA" id="ARBA00022723"/>
    </source>
</evidence>
<evidence type="ECO:0000256" key="5">
    <source>
        <dbReference type="ARBA" id="ARBA00022741"/>
    </source>
</evidence>
<dbReference type="NCBIfam" id="TIGR00157">
    <property type="entry name" value="ribosome small subunit-dependent GTPase A"/>
    <property type="match status" value="1"/>
</dbReference>
<dbReference type="InterPro" id="IPR010914">
    <property type="entry name" value="RsgA_GTPase_dom"/>
</dbReference>
<evidence type="ECO:0000256" key="8">
    <source>
        <dbReference type="ARBA" id="ARBA00022884"/>
    </source>
</evidence>
<comment type="cofactor">
    <cofactor evidence="10">
        <name>Zn(2+)</name>
        <dbReference type="ChEBI" id="CHEBI:29105"/>
    </cofactor>
    <text evidence="10">Binds 1 zinc ion per subunit.</text>
</comment>
<dbReference type="InterPro" id="IPR030378">
    <property type="entry name" value="G_CP_dom"/>
</dbReference>
<accession>A0A2S7KZI6</accession>
<dbReference type="HAMAP" id="MF_01820">
    <property type="entry name" value="GTPase_RsgA"/>
    <property type="match status" value="1"/>
</dbReference>
<evidence type="ECO:0000256" key="7">
    <source>
        <dbReference type="ARBA" id="ARBA00022833"/>
    </source>
</evidence>
<evidence type="ECO:0000256" key="6">
    <source>
        <dbReference type="ARBA" id="ARBA00022801"/>
    </source>
</evidence>
<dbReference type="GO" id="GO:0005737">
    <property type="term" value="C:cytoplasm"/>
    <property type="evidence" value="ECO:0007669"/>
    <property type="project" value="UniProtKB-SubCell"/>
</dbReference>
<dbReference type="InterPro" id="IPR031944">
    <property type="entry name" value="RsgA_N"/>
</dbReference>
<dbReference type="PROSITE" id="PS50936">
    <property type="entry name" value="ENGC_GTPASE"/>
    <property type="match status" value="1"/>
</dbReference>
<reference evidence="13 14" key="1">
    <citation type="submission" date="2016-11" db="EMBL/GenBank/DDBJ databases">
        <title>Trade-off between light-utilization and light-protection in marine flavobacteria.</title>
        <authorList>
            <person name="Kumagai Y."/>
        </authorList>
    </citation>
    <scope>NUCLEOTIDE SEQUENCE [LARGE SCALE GENOMIC DNA]</scope>
    <source>
        <strain evidence="13 14">ATCC 700397</strain>
    </source>
</reference>
<name>A0A2S7KZI6_9FLAO</name>
<organism evidence="13 14">
    <name type="scientific">Polaribacter filamentus</name>
    <dbReference type="NCBI Taxonomy" id="53483"/>
    <lineage>
        <taxon>Bacteria</taxon>
        <taxon>Pseudomonadati</taxon>
        <taxon>Bacteroidota</taxon>
        <taxon>Flavobacteriia</taxon>
        <taxon>Flavobacteriales</taxon>
        <taxon>Flavobacteriaceae</taxon>
    </lineage>
</organism>
<protein>
    <recommendedName>
        <fullName evidence="10">Small ribosomal subunit biogenesis GTPase RsgA</fullName>
        <ecNumber evidence="10">3.6.1.-</ecNumber>
    </recommendedName>
</protein>
<dbReference type="GO" id="GO:0005525">
    <property type="term" value="F:GTP binding"/>
    <property type="evidence" value="ECO:0007669"/>
    <property type="project" value="UniProtKB-UniRule"/>
</dbReference>
<dbReference type="GO" id="GO:0019843">
    <property type="term" value="F:rRNA binding"/>
    <property type="evidence" value="ECO:0007669"/>
    <property type="project" value="UniProtKB-KW"/>
</dbReference>
<dbReference type="AlphaFoldDB" id="A0A2S7KZI6"/>
<evidence type="ECO:0000256" key="2">
    <source>
        <dbReference type="ARBA" id="ARBA00022517"/>
    </source>
</evidence>
<evidence type="ECO:0000256" key="10">
    <source>
        <dbReference type="HAMAP-Rule" id="MF_01820"/>
    </source>
</evidence>
<dbReference type="InterPro" id="IPR012340">
    <property type="entry name" value="NA-bd_OB-fold"/>
</dbReference>
<evidence type="ECO:0000256" key="4">
    <source>
        <dbReference type="ARBA" id="ARBA00022730"/>
    </source>
</evidence>
<comment type="subunit">
    <text evidence="10">Monomer. Associates with 30S ribosomal subunit, binds 16S rRNA.</text>
</comment>
<evidence type="ECO:0000256" key="1">
    <source>
        <dbReference type="ARBA" id="ARBA00022490"/>
    </source>
</evidence>
<dbReference type="InterPro" id="IPR004881">
    <property type="entry name" value="Ribosome_biogen_GTPase_RsgA"/>
</dbReference>
<keyword evidence="5 10" id="KW-0547">Nucleotide-binding</keyword>
<feature type="domain" description="CP-type G" evidence="12">
    <location>
        <begin position="80"/>
        <end position="241"/>
    </location>
</feature>
<keyword evidence="2 10" id="KW-0690">Ribosome biogenesis</keyword>
<evidence type="ECO:0000259" key="11">
    <source>
        <dbReference type="PROSITE" id="PS50936"/>
    </source>
</evidence>
<evidence type="ECO:0000259" key="12">
    <source>
        <dbReference type="PROSITE" id="PS51721"/>
    </source>
</evidence>
<gene>
    <name evidence="10" type="primary">rsgA</name>
    <name evidence="13" type="ORF">BST83_13695</name>
</gene>
<dbReference type="Gene3D" id="2.40.50.140">
    <property type="entry name" value="Nucleic acid-binding proteins"/>
    <property type="match status" value="1"/>
</dbReference>
<dbReference type="CDD" id="cd01854">
    <property type="entry name" value="YjeQ_EngC"/>
    <property type="match status" value="1"/>
</dbReference>
<dbReference type="EMBL" id="MQUA01000013">
    <property type="protein sequence ID" value="PQB08079.1"/>
    <property type="molecule type" value="Genomic_DNA"/>
</dbReference>
<dbReference type="RefSeq" id="WP_104810283.1">
    <property type="nucleotide sequence ID" value="NZ_MQUA01000013.1"/>
</dbReference>
<keyword evidence="1 10" id="KW-0963">Cytoplasm</keyword>
<feature type="binding site" evidence="10">
    <location>
        <begin position="129"/>
        <end position="132"/>
    </location>
    <ligand>
        <name>GTP</name>
        <dbReference type="ChEBI" id="CHEBI:37565"/>
    </ligand>
</feature>
<dbReference type="GO" id="GO:0042274">
    <property type="term" value="P:ribosomal small subunit biogenesis"/>
    <property type="evidence" value="ECO:0007669"/>
    <property type="project" value="UniProtKB-UniRule"/>
</dbReference>
<feature type="binding site" evidence="10">
    <location>
        <position position="270"/>
    </location>
    <ligand>
        <name>Zn(2+)</name>
        <dbReference type="ChEBI" id="CHEBI:29105"/>
    </ligand>
</feature>
<dbReference type="SUPFAM" id="SSF52540">
    <property type="entry name" value="P-loop containing nucleoside triphosphate hydrolases"/>
    <property type="match status" value="1"/>
</dbReference>
<keyword evidence="14" id="KW-1185">Reference proteome</keyword>
<comment type="similarity">
    <text evidence="10">Belongs to the TRAFAC class YlqF/YawG GTPase family. RsgA subfamily.</text>
</comment>
<evidence type="ECO:0000313" key="14">
    <source>
        <dbReference type="Proteomes" id="UP000239522"/>
    </source>
</evidence>
<feature type="binding site" evidence="10">
    <location>
        <begin position="183"/>
        <end position="191"/>
    </location>
    <ligand>
        <name>GTP</name>
        <dbReference type="ChEBI" id="CHEBI:37565"/>
    </ligand>
</feature>
<dbReference type="CDD" id="cd04466">
    <property type="entry name" value="S1_YloQ_GTPase"/>
    <property type="match status" value="1"/>
</dbReference>
<dbReference type="PANTHER" id="PTHR32120">
    <property type="entry name" value="SMALL RIBOSOMAL SUBUNIT BIOGENESIS GTPASE RSGA"/>
    <property type="match status" value="1"/>
</dbReference>
<dbReference type="Gene3D" id="3.40.50.300">
    <property type="entry name" value="P-loop containing nucleotide triphosphate hydrolases"/>
    <property type="match status" value="1"/>
</dbReference>
<feature type="binding site" evidence="10">
    <location>
        <position position="278"/>
    </location>
    <ligand>
        <name>Zn(2+)</name>
        <dbReference type="ChEBI" id="CHEBI:29105"/>
    </ligand>
</feature>
<dbReference type="SUPFAM" id="SSF50249">
    <property type="entry name" value="Nucleic acid-binding proteins"/>
    <property type="match status" value="1"/>
</dbReference>
<evidence type="ECO:0000256" key="9">
    <source>
        <dbReference type="ARBA" id="ARBA00023134"/>
    </source>
</evidence>
<comment type="caution">
    <text evidence="13">The sequence shown here is derived from an EMBL/GenBank/DDBJ whole genome shotgun (WGS) entry which is preliminary data.</text>
</comment>
<keyword evidence="3 10" id="KW-0479">Metal-binding</keyword>
<comment type="function">
    <text evidence="10">One of several proteins that assist in the late maturation steps of the functional core of the 30S ribosomal subunit. Helps release RbfA from mature subunits. May play a role in the assembly of ribosomal proteins into the subunit. Circularly permuted GTPase that catalyzes slow GTP hydrolysis, GTPase activity is stimulated by the 30S ribosomal subunit.</text>
</comment>
<feature type="binding site" evidence="10">
    <location>
        <position position="265"/>
    </location>
    <ligand>
        <name>Zn(2+)</name>
        <dbReference type="ChEBI" id="CHEBI:29105"/>
    </ligand>
</feature>
<feature type="domain" description="EngC GTPase" evidence="11">
    <location>
        <begin position="89"/>
        <end position="239"/>
    </location>
</feature>
<dbReference type="Pfam" id="PF03193">
    <property type="entry name" value="RsgA_GTPase"/>
    <property type="match status" value="1"/>
</dbReference>
<sequence>MTGIVYKSTGSWYHVKSKDGEFHKCRMKGKFRIEGIRSTNPIAVGDKVVFDLEKKGDEETGVIKKILDRDNFIVRKSVNLSKQIHIIASNIDQVFLLITIDNPPTFPAFIDRFLVSTRAYRIETILVFNKIDSYEIEQRAEVLYLKDIYEKIGYTCVEVSSTENKNVDTIKELMIGKTSMFVGHSGVGKSTLVNAIEPTLNLKTKQISEQHKQGQHTTTFAEMFDLSFDARIIDTPGIKGFGIVDIDKYELGDYFPEFFALKQECKFNNCIHTKEPHCAVKDALEKDEISWSRYKSYLQILNGEEESEHYRTDTWDGEEDFE</sequence>
<dbReference type="InterPro" id="IPR027417">
    <property type="entry name" value="P-loop_NTPase"/>
</dbReference>